<dbReference type="OMA" id="FRDPYSY"/>
<feature type="non-terminal residue" evidence="1">
    <location>
        <position position="897"/>
    </location>
</feature>
<dbReference type="AlphaFoldDB" id="A0A0D2NDC5"/>
<dbReference type="Pfam" id="PF12013">
    <property type="entry name" value="OrsD"/>
    <property type="match status" value="1"/>
</dbReference>
<reference evidence="2" key="1">
    <citation type="submission" date="2014-04" db="EMBL/GenBank/DDBJ databases">
        <title>Evolutionary Origins and Diversification of the Mycorrhizal Mutualists.</title>
        <authorList>
            <consortium name="DOE Joint Genome Institute"/>
            <consortium name="Mycorrhizal Genomics Consortium"/>
            <person name="Kohler A."/>
            <person name="Kuo A."/>
            <person name="Nagy L.G."/>
            <person name="Floudas D."/>
            <person name="Copeland A."/>
            <person name="Barry K.W."/>
            <person name="Cichocki N."/>
            <person name="Veneault-Fourrey C."/>
            <person name="LaButti K."/>
            <person name="Lindquist E.A."/>
            <person name="Lipzen A."/>
            <person name="Lundell T."/>
            <person name="Morin E."/>
            <person name="Murat C."/>
            <person name="Riley R."/>
            <person name="Ohm R."/>
            <person name="Sun H."/>
            <person name="Tunlid A."/>
            <person name="Henrissat B."/>
            <person name="Grigoriev I.V."/>
            <person name="Hibbett D.S."/>
            <person name="Martin F."/>
        </authorList>
    </citation>
    <scope>NUCLEOTIDE SEQUENCE [LARGE SCALE GENOMIC DNA]</scope>
    <source>
        <strain evidence="2">FD-334 SS-4</strain>
    </source>
</reference>
<dbReference type="STRING" id="945553.A0A0D2NDC5"/>
<sequence length="897" mass="101615">MVVPELPTIQDQVLVQSSSSNSNKPINATSTSNNHHTVNLEKFGLKIVALNMLGIQPSPHLLICVDCGCGVPPKSTFDHLKFHNIGITFEDKSKLGEVLVDFKCVDHKAILPIPQPLSGPIQHLKVFNAWKCALCNFCSASPGSFKPHFASLHSTKLGSHASNMVSISAQQYFRNAYCFQVTPSLAGLKHGNPYQLYLKNFKPTLTTIDFFPPPTSVNEINPFLRLTQWHEHLKDFIDTRPKVEALLSLLKLPTSIQGNPALGKPLQYLIDNYLQTIRIQANSTTLGVRCLLMECPRTSQHGEFWQVLANDQSLRDYGRLLHQWIHALITSLDSQHSTHYSFPFSEEQKELAEKLKLLLISTPGDNHLLVFHELVKSILLIHPTESAHCSKWKSIFECLLAISGLKEDGNFKQPREVTQMFAQIAYLIRSSILYEATMNIDRFDGNLYRAVENVAMSNLQPGANSPYNSCMDYQRFASAVAMNSHTAPTTRVNADNDRITYQGKVFSIKAWRSGLQQLASEIKQELAALTLGQDQLIQKPGQIEDDWSNETRGYSWVNQGNFVDDKLQLLKAMLLDPSSKLAIIENEDFQFNATQVWKFLHACDVLTEKLALFTLFTAGASPRMTEFVEHKYANSTRGRNLFMDEDQQLWIVNRRTKVETQTKRETFLPKKCHPLLTTFLIKYFTLIRPTECALVDYIKGPQAAIIYSEYMWVKGGTHLSETYFYSLMENFLDKYCNVKMNSRDYRQVHVEIGRIFLGSEAEIDEEQVDVLAEQAGHSSKMAQLNYASEVGHLPCMSSDLLLRYGRISEAWWEITGFKPNTPPMLTLKERRLIKQTVNNAHHVPKAAPSPLPLSFNPTTLIQTFTAIVKEEMQNFKTEIKAAIHDEVQLAMAEVLTL</sequence>
<keyword evidence="2" id="KW-1185">Reference proteome</keyword>
<proteinExistence type="predicted"/>
<dbReference type="OrthoDB" id="2799352at2759"/>
<dbReference type="Proteomes" id="UP000054270">
    <property type="component" value="Unassembled WGS sequence"/>
</dbReference>
<dbReference type="InterPro" id="IPR022698">
    <property type="entry name" value="OrsD"/>
</dbReference>
<protein>
    <submittedName>
        <fullName evidence="1">Uncharacterized protein</fullName>
    </submittedName>
</protein>
<name>A0A0D2NDC5_HYPSF</name>
<gene>
    <name evidence="1" type="ORF">HYPSUDRAFT_146917</name>
</gene>
<evidence type="ECO:0000313" key="2">
    <source>
        <dbReference type="Proteomes" id="UP000054270"/>
    </source>
</evidence>
<organism evidence="1 2">
    <name type="scientific">Hypholoma sublateritium (strain FD-334 SS-4)</name>
    <dbReference type="NCBI Taxonomy" id="945553"/>
    <lineage>
        <taxon>Eukaryota</taxon>
        <taxon>Fungi</taxon>
        <taxon>Dikarya</taxon>
        <taxon>Basidiomycota</taxon>
        <taxon>Agaricomycotina</taxon>
        <taxon>Agaricomycetes</taxon>
        <taxon>Agaricomycetidae</taxon>
        <taxon>Agaricales</taxon>
        <taxon>Agaricineae</taxon>
        <taxon>Strophariaceae</taxon>
        <taxon>Hypholoma</taxon>
    </lineage>
</organism>
<dbReference type="EMBL" id="KN817609">
    <property type="protein sequence ID" value="KJA17084.1"/>
    <property type="molecule type" value="Genomic_DNA"/>
</dbReference>
<accession>A0A0D2NDC5</accession>
<evidence type="ECO:0000313" key="1">
    <source>
        <dbReference type="EMBL" id="KJA17084.1"/>
    </source>
</evidence>